<name>W5J1X7_ANODA</name>
<protein>
    <recommendedName>
        <fullName evidence="2">GST N-terminal domain-containing protein</fullName>
    </recommendedName>
</protein>
<feature type="compositionally biased region" description="Polar residues" evidence="1">
    <location>
        <begin position="38"/>
        <end position="53"/>
    </location>
</feature>
<dbReference type="GO" id="GO:0004364">
    <property type="term" value="F:glutathione transferase activity"/>
    <property type="evidence" value="ECO:0007669"/>
    <property type="project" value="TreeGrafter"/>
</dbReference>
<dbReference type="HOGENOM" id="CLU_1225673_0_0_1"/>
<comment type="caution">
    <text evidence="3">The sequence shown here is derived from an EMBL/GenBank/DDBJ whole genome shotgun (WGS) entry which is preliminary data.</text>
</comment>
<dbReference type="InterPro" id="IPR036249">
    <property type="entry name" value="Thioredoxin-like_sf"/>
</dbReference>
<reference evidence="3" key="1">
    <citation type="journal article" date="2010" name="BMC Genomics">
        <title>Combination of measures distinguishes pre-miRNAs from other stem-loops in the genome of the newly sequenced Anopheles darlingi.</title>
        <authorList>
            <person name="Mendes N.D."/>
            <person name="Freitas A.T."/>
            <person name="Vasconcelos A.T."/>
            <person name="Sagot M.F."/>
        </authorList>
    </citation>
    <scope>NUCLEOTIDE SEQUENCE</scope>
</reference>
<dbReference type="PANTHER" id="PTHR42673">
    <property type="entry name" value="MALEYLACETOACETATE ISOMERASE"/>
    <property type="match status" value="1"/>
</dbReference>
<reference evidence="3" key="2">
    <citation type="submission" date="2010-05" db="EMBL/GenBank/DDBJ databases">
        <authorList>
            <person name="Almeida L.G."/>
            <person name="Nicolas M.F."/>
            <person name="Souza R.C."/>
            <person name="Vasconcelos A.T.R."/>
        </authorList>
    </citation>
    <scope>NUCLEOTIDE SEQUENCE</scope>
</reference>
<evidence type="ECO:0000256" key="1">
    <source>
        <dbReference type="SAM" id="MobiDB-lite"/>
    </source>
</evidence>
<evidence type="ECO:0000313" key="3">
    <source>
        <dbReference type="EMBL" id="ETN57741.1"/>
    </source>
</evidence>
<dbReference type="AlphaFoldDB" id="W5J1X7"/>
<dbReference type="VEuPathDB" id="VectorBase:ADAC011163"/>
<reference evidence="3" key="3">
    <citation type="journal article" date="2013" name="Nucleic Acids Res.">
        <title>The genome of Anopheles darlingi, the main neotropical malaria vector.</title>
        <authorList>
            <person name="Marinotti O."/>
            <person name="Cerqueira G.C."/>
            <person name="de Almeida L.G."/>
            <person name="Ferro M.I."/>
            <person name="Loreto E.L."/>
            <person name="Zaha A."/>
            <person name="Teixeira S.M."/>
            <person name="Wespiser A.R."/>
            <person name="Almeida E Silva A."/>
            <person name="Schlindwein A.D."/>
            <person name="Pacheco A.C."/>
            <person name="Silva A.L."/>
            <person name="Graveley B.R."/>
            <person name="Walenz B.P."/>
            <person name="Lima Bde A."/>
            <person name="Ribeiro C.A."/>
            <person name="Nunes-Silva C.G."/>
            <person name="de Carvalho C.R."/>
            <person name="Soares C.M."/>
            <person name="de Menezes C.B."/>
            <person name="Matiolli C."/>
            <person name="Caffrey D."/>
            <person name="Araujo D.A."/>
            <person name="de Oliveira D.M."/>
            <person name="Golenbock D."/>
            <person name="Grisard E.C."/>
            <person name="Fantinatti-Garboggini F."/>
            <person name="de Carvalho F.M."/>
            <person name="Barcellos F.G."/>
            <person name="Prosdocimi F."/>
            <person name="May G."/>
            <person name="Azevedo Junior G.M."/>
            <person name="Guimaraes G.M."/>
            <person name="Goldman G.H."/>
            <person name="Padilha I.Q."/>
            <person name="Batista Jda S."/>
            <person name="Ferro J.A."/>
            <person name="Ribeiro J.M."/>
            <person name="Fietto J.L."/>
            <person name="Dabbas K.M."/>
            <person name="Cerdeira L."/>
            <person name="Agnez-Lima L.F."/>
            <person name="Brocchi M."/>
            <person name="de Carvalho M.O."/>
            <person name="Teixeira Mde M."/>
            <person name="Diniz Maia Mde M."/>
            <person name="Goldman M.H."/>
            <person name="Cruz Schneider M.P."/>
            <person name="Felipe M.S."/>
            <person name="Hungria M."/>
            <person name="Nicolas M.F."/>
            <person name="Pereira M."/>
            <person name="Montes M.A."/>
            <person name="Cantao M.E."/>
            <person name="Vincentz M."/>
            <person name="Rafael M.S."/>
            <person name="Silverman N."/>
            <person name="Stoco P.H."/>
            <person name="Souza R.C."/>
            <person name="Vicentini R."/>
            <person name="Gazzinelli R.T."/>
            <person name="Neves Rde O."/>
            <person name="Silva R."/>
            <person name="Astolfi-Filho S."/>
            <person name="Maciel T.E."/>
            <person name="Urmenyi T.P."/>
            <person name="Tadei W.P."/>
            <person name="Camargo E.P."/>
            <person name="de Vasconcelos A.T."/>
        </authorList>
    </citation>
    <scope>NUCLEOTIDE SEQUENCE</scope>
</reference>
<dbReference type="eggNOG" id="KOG0868">
    <property type="taxonomic scope" value="Eukaryota"/>
</dbReference>
<dbReference type="GO" id="GO:0005739">
    <property type="term" value="C:mitochondrion"/>
    <property type="evidence" value="ECO:0007669"/>
    <property type="project" value="TreeGrafter"/>
</dbReference>
<dbReference type="InterPro" id="IPR004045">
    <property type="entry name" value="Glutathione_S-Trfase_N"/>
</dbReference>
<feature type="compositionally biased region" description="Low complexity" evidence="1">
    <location>
        <begin position="12"/>
        <end position="29"/>
    </location>
</feature>
<dbReference type="GO" id="GO:0006749">
    <property type="term" value="P:glutathione metabolic process"/>
    <property type="evidence" value="ECO:0007669"/>
    <property type="project" value="TreeGrafter"/>
</dbReference>
<feature type="region of interest" description="Disordered" evidence="1">
    <location>
        <begin position="1"/>
        <end position="78"/>
    </location>
</feature>
<dbReference type="GO" id="GO:0006559">
    <property type="term" value="P:L-phenylalanine catabolic process"/>
    <property type="evidence" value="ECO:0007669"/>
    <property type="project" value="TreeGrafter"/>
</dbReference>
<dbReference type="PROSITE" id="PS50404">
    <property type="entry name" value="GST_NTER"/>
    <property type="match status" value="1"/>
</dbReference>
<dbReference type="Gene3D" id="3.40.30.10">
    <property type="entry name" value="Glutaredoxin"/>
    <property type="match status" value="1"/>
</dbReference>
<dbReference type="STRING" id="43151.W5J1X7"/>
<evidence type="ECO:0000259" key="2">
    <source>
        <dbReference type="PROSITE" id="PS50404"/>
    </source>
</evidence>
<feature type="domain" description="GST N-terminal" evidence="2">
    <location>
        <begin position="186"/>
        <end position="226"/>
    </location>
</feature>
<dbReference type="VEuPathDB" id="VectorBase:ADAR2_004217"/>
<dbReference type="SUPFAM" id="SSF52833">
    <property type="entry name" value="Thioredoxin-like"/>
    <property type="match status" value="1"/>
</dbReference>
<dbReference type="PANTHER" id="PTHR42673:SF4">
    <property type="entry name" value="MALEYLACETOACETATE ISOMERASE"/>
    <property type="match status" value="1"/>
</dbReference>
<dbReference type="InParanoid" id="W5J1X7"/>
<accession>W5J1X7</accession>
<gene>
    <name evidence="3" type="ORF">AND_010702</name>
</gene>
<dbReference type="GO" id="GO:0016034">
    <property type="term" value="F:maleylacetoacetate isomerase activity"/>
    <property type="evidence" value="ECO:0007669"/>
    <property type="project" value="TreeGrafter"/>
</dbReference>
<sequence>MKSHRPQDASDQLQQQLQLHQQQQQQQQQQDREKVEPQDQTQQKATAVKQPSPQEGGAQYAVCGADGQHRRTRIANPRRLREVQRVNGRGSSPKGVLRVAAATVKRFSLLQSFPHGFKINYSKFHGSISLSAMSKNLFPTKPACNLGATGAKDKKAFTSSAVRHSLLCVSSGNSNVMANEDLLPESQPILYSYWRSSCSWRVRIALNLKEIPYDIKPISLIKSALQ</sequence>
<proteinExistence type="predicted"/>
<organism evidence="3">
    <name type="scientific">Anopheles darlingi</name>
    <name type="common">Mosquito</name>
    <dbReference type="NCBI Taxonomy" id="43151"/>
    <lineage>
        <taxon>Eukaryota</taxon>
        <taxon>Metazoa</taxon>
        <taxon>Ecdysozoa</taxon>
        <taxon>Arthropoda</taxon>
        <taxon>Hexapoda</taxon>
        <taxon>Insecta</taxon>
        <taxon>Pterygota</taxon>
        <taxon>Neoptera</taxon>
        <taxon>Endopterygota</taxon>
        <taxon>Diptera</taxon>
        <taxon>Nematocera</taxon>
        <taxon>Culicoidea</taxon>
        <taxon>Culicidae</taxon>
        <taxon>Anophelinae</taxon>
        <taxon>Anopheles</taxon>
    </lineage>
</organism>
<dbReference type="EMBL" id="ADMH02002218">
    <property type="protein sequence ID" value="ETN57741.1"/>
    <property type="molecule type" value="Genomic_DNA"/>
</dbReference>